<evidence type="ECO:0000256" key="2">
    <source>
        <dbReference type="ARBA" id="ARBA00022900"/>
    </source>
</evidence>
<dbReference type="GO" id="GO:0004867">
    <property type="term" value="F:serine-type endopeptidase inhibitor activity"/>
    <property type="evidence" value="ECO:0007669"/>
    <property type="project" value="UniProtKB-KW"/>
</dbReference>
<name>A0A183BN24_GLOPA</name>
<feature type="region of interest" description="Disordered" evidence="4">
    <location>
        <begin position="124"/>
        <end position="191"/>
    </location>
</feature>
<feature type="region of interest" description="Disordered" evidence="4">
    <location>
        <begin position="206"/>
        <end position="242"/>
    </location>
</feature>
<dbReference type="SUPFAM" id="SSF57567">
    <property type="entry name" value="Serine protease inhibitors"/>
    <property type="match status" value="1"/>
</dbReference>
<dbReference type="PANTHER" id="PTHR23259">
    <property type="entry name" value="RIDDLE"/>
    <property type="match status" value="1"/>
</dbReference>
<organism evidence="7 8">
    <name type="scientific">Globodera pallida</name>
    <name type="common">Potato cyst nematode worm</name>
    <name type="synonym">Heterodera pallida</name>
    <dbReference type="NCBI Taxonomy" id="36090"/>
    <lineage>
        <taxon>Eukaryota</taxon>
        <taxon>Metazoa</taxon>
        <taxon>Ecdysozoa</taxon>
        <taxon>Nematoda</taxon>
        <taxon>Chromadorea</taxon>
        <taxon>Rhabditida</taxon>
        <taxon>Tylenchina</taxon>
        <taxon>Tylenchomorpha</taxon>
        <taxon>Tylenchoidea</taxon>
        <taxon>Heteroderidae</taxon>
        <taxon>Heteroderinae</taxon>
        <taxon>Globodera</taxon>
    </lineage>
</organism>
<keyword evidence="3" id="KW-1015">Disulfide bond</keyword>
<accession>A0A183BN24</accession>
<dbReference type="InterPro" id="IPR002919">
    <property type="entry name" value="TIL_dom"/>
</dbReference>
<feature type="chain" id="PRO_5008146374" evidence="5">
    <location>
        <begin position="30"/>
        <end position="329"/>
    </location>
</feature>
<sequence length="329" mass="35592">MPSGAMPLSSLLLCSQILLQLLLQHIVHGFSASQKDCQANEQFLQCGTCEGSCKEPIIANCRRECKPPRCECQAKHGYVRANDGACILISECASYKGIYFGLDSAISVTGVDTKAPKTMLNQFKPAAESDAGGPVQLGKRKQTATAGGADHPPSIRPPSANRHPIAPHTLHDQLTQTGPSPVIIRPTAGDDHLIGRSRMNLMADVSNAREDTDSTTAAGEERTVSADDRRSAKHQQQHLSSQQRLMNKNHPYLFAYINSPAAVSPKEEAVEVPPASDFNSGLVDVPQGELHSEHAETDGTWPMSVARDERHLMPAAIPPLATNLRIFRK</sequence>
<feature type="compositionally biased region" description="Basic and acidic residues" evidence="4">
    <location>
        <begin position="219"/>
        <end position="230"/>
    </location>
</feature>
<reference evidence="7" key="1">
    <citation type="submission" date="2013-12" db="EMBL/GenBank/DDBJ databases">
        <authorList>
            <person name="Aslett M."/>
        </authorList>
    </citation>
    <scope>NUCLEOTIDE SEQUENCE [LARGE SCALE GENOMIC DNA]</scope>
    <source>
        <strain evidence="7">Lindley</strain>
    </source>
</reference>
<dbReference type="WBParaSite" id="GPLIN_000200900">
    <property type="protein sequence ID" value="GPLIN_000200900"/>
    <property type="gene ID" value="GPLIN_000200900"/>
</dbReference>
<reference evidence="7" key="2">
    <citation type="submission" date="2014-05" db="EMBL/GenBank/DDBJ databases">
        <title>The genome and life-stage specific transcriptomes of Globodera pallida elucidate key aspects of plant parasitism by a cyst nematode.</title>
        <authorList>
            <person name="Cotton J.A."/>
            <person name="Lilley C.J."/>
            <person name="Jones L.M."/>
            <person name="Kikuchi T."/>
            <person name="Reid A.J."/>
            <person name="Thorpe P."/>
            <person name="Tsai I.J."/>
            <person name="Beasley H."/>
            <person name="Blok V."/>
            <person name="Cock P.J.A."/>
            <person name="Van den Akker S.E."/>
            <person name="Holroyd N."/>
            <person name="Hunt M."/>
            <person name="Mantelin S."/>
            <person name="Naghra H."/>
            <person name="Pain A."/>
            <person name="Palomares-Rius J.E."/>
            <person name="Zarowiecki M."/>
            <person name="Berriman M."/>
            <person name="Jones J.T."/>
            <person name="Urwin P.E."/>
        </authorList>
    </citation>
    <scope>NUCLEOTIDE SEQUENCE [LARGE SCALE GENOMIC DNA]</scope>
    <source>
        <strain evidence="7">Lindley</strain>
    </source>
</reference>
<evidence type="ECO:0000256" key="3">
    <source>
        <dbReference type="ARBA" id="ARBA00023157"/>
    </source>
</evidence>
<dbReference type="Proteomes" id="UP000050741">
    <property type="component" value="Unassembled WGS sequence"/>
</dbReference>
<evidence type="ECO:0000313" key="8">
    <source>
        <dbReference type="WBParaSite" id="GPLIN_000200900"/>
    </source>
</evidence>
<dbReference type="CDD" id="cd19941">
    <property type="entry name" value="TIL"/>
    <property type="match status" value="1"/>
</dbReference>
<feature type="domain" description="TIL" evidence="6">
    <location>
        <begin position="37"/>
        <end position="92"/>
    </location>
</feature>
<keyword evidence="2" id="KW-0722">Serine protease inhibitor</keyword>
<feature type="signal peptide" evidence="5">
    <location>
        <begin position="1"/>
        <end position="29"/>
    </location>
</feature>
<evidence type="ECO:0000256" key="4">
    <source>
        <dbReference type="SAM" id="MobiDB-lite"/>
    </source>
</evidence>
<dbReference type="PANTHER" id="PTHR23259:SF70">
    <property type="entry name" value="ACCESSORY GLAND PROTEIN ACP62F-RELATED"/>
    <property type="match status" value="1"/>
</dbReference>
<dbReference type="AlphaFoldDB" id="A0A183BN24"/>
<protein>
    <submittedName>
        <fullName evidence="8">TIL domain-containing protein</fullName>
    </submittedName>
</protein>
<dbReference type="Gene3D" id="2.10.25.10">
    <property type="entry name" value="Laminin"/>
    <property type="match status" value="1"/>
</dbReference>
<evidence type="ECO:0000256" key="5">
    <source>
        <dbReference type="SAM" id="SignalP"/>
    </source>
</evidence>
<reference evidence="8" key="3">
    <citation type="submission" date="2016-06" db="UniProtKB">
        <authorList>
            <consortium name="WormBaseParasite"/>
        </authorList>
    </citation>
    <scope>IDENTIFICATION</scope>
</reference>
<keyword evidence="1" id="KW-0646">Protease inhibitor</keyword>
<evidence type="ECO:0000256" key="1">
    <source>
        <dbReference type="ARBA" id="ARBA00022690"/>
    </source>
</evidence>
<dbReference type="InterPro" id="IPR036084">
    <property type="entry name" value="Ser_inhib-like_sf"/>
</dbReference>
<keyword evidence="5" id="KW-0732">Signal</keyword>
<evidence type="ECO:0000313" key="7">
    <source>
        <dbReference type="Proteomes" id="UP000050741"/>
    </source>
</evidence>
<evidence type="ECO:0000259" key="6">
    <source>
        <dbReference type="Pfam" id="PF01826"/>
    </source>
</evidence>
<keyword evidence="7" id="KW-1185">Reference proteome</keyword>
<proteinExistence type="predicted"/>
<dbReference type="Pfam" id="PF01826">
    <property type="entry name" value="TIL"/>
    <property type="match status" value="1"/>
</dbReference>
<dbReference type="InterPro" id="IPR051368">
    <property type="entry name" value="SerProtInhib-TIL_Domain"/>
</dbReference>